<keyword evidence="2" id="KW-1185">Reference proteome</keyword>
<dbReference type="InterPro" id="IPR011042">
    <property type="entry name" value="6-blade_b-propeller_TolB-like"/>
</dbReference>
<evidence type="ECO:0000313" key="1">
    <source>
        <dbReference type="EMBL" id="MPC99418.1"/>
    </source>
</evidence>
<protein>
    <recommendedName>
        <fullName evidence="3">Regucalcin</fullName>
    </recommendedName>
</protein>
<dbReference type="EMBL" id="VSRR010118273">
    <property type="protein sequence ID" value="MPC99418.1"/>
    <property type="molecule type" value="Genomic_DNA"/>
</dbReference>
<evidence type="ECO:0008006" key="3">
    <source>
        <dbReference type="Google" id="ProtNLM"/>
    </source>
</evidence>
<reference evidence="1 2" key="1">
    <citation type="submission" date="2019-05" db="EMBL/GenBank/DDBJ databases">
        <title>Another draft genome of Portunus trituberculatus and its Hox gene families provides insights of decapod evolution.</title>
        <authorList>
            <person name="Jeong J.-H."/>
            <person name="Song I."/>
            <person name="Kim S."/>
            <person name="Choi T."/>
            <person name="Kim D."/>
            <person name="Ryu S."/>
            <person name="Kim W."/>
        </authorList>
    </citation>
    <scope>NUCLEOTIDE SEQUENCE [LARGE SCALE GENOMIC DNA]</scope>
    <source>
        <tissue evidence="1">Muscle</tissue>
    </source>
</reference>
<dbReference type="Gene3D" id="2.120.10.30">
    <property type="entry name" value="TolB, C-terminal domain"/>
    <property type="match status" value="1"/>
</dbReference>
<organism evidence="1 2">
    <name type="scientific">Portunus trituberculatus</name>
    <name type="common">Swimming crab</name>
    <name type="synonym">Neptunus trituberculatus</name>
    <dbReference type="NCBI Taxonomy" id="210409"/>
    <lineage>
        <taxon>Eukaryota</taxon>
        <taxon>Metazoa</taxon>
        <taxon>Ecdysozoa</taxon>
        <taxon>Arthropoda</taxon>
        <taxon>Crustacea</taxon>
        <taxon>Multicrustacea</taxon>
        <taxon>Malacostraca</taxon>
        <taxon>Eumalacostraca</taxon>
        <taxon>Eucarida</taxon>
        <taxon>Decapoda</taxon>
        <taxon>Pleocyemata</taxon>
        <taxon>Brachyura</taxon>
        <taxon>Eubrachyura</taxon>
        <taxon>Portunoidea</taxon>
        <taxon>Portunidae</taxon>
        <taxon>Portuninae</taxon>
        <taxon>Portunus</taxon>
    </lineage>
</organism>
<dbReference type="Proteomes" id="UP000324222">
    <property type="component" value="Unassembled WGS sequence"/>
</dbReference>
<dbReference type="OrthoDB" id="423498at2759"/>
<evidence type="ECO:0000313" key="2">
    <source>
        <dbReference type="Proteomes" id="UP000324222"/>
    </source>
</evidence>
<accession>A0A5B7K2Q5</accession>
<comment type="caution">
    <text evidence="1">The sequence shown here is derived from an EMBL/GenBank/DDBJ whole genome shotgun (WGS) entry which is preliminary data.</text>
</comment>
<sequence length="84" mass="9585">MVMPVEGEDQVYMVGLGKTLSVVRWPKGVTDSRPVKLQVVYRTEDPHMNDGKCDGKGRLWFGECCLSLVYPFSTVTHFFHEFCV</sequence>
<dbReference type="AlphaFoldDB" id="A0A5B7K2Q5"/>
<proteinExistence type="predicted"/>
<name>A0A5B7K2Q5_PORTR</name>
<gene>
    <name evidence="1" type="ORF">E2C01_094831</name>
</gene>